<evidence type="ECO:0000313" key="2">
    <source>
        <dbReference type="Proteomes" id="UP000233100"/>
    </source>
</evidence>
<dbReference type="AlphaFoldDB" id="A0A7N9D6L0"/>
<name>A0A7N9D6L0_MACFA</name>
<accession>A0A7N9D6L0</accession>
<reference evidence="1" key="2">
    <citation type="submission" date="2025-08" db="UniProtKB">
        <authorList>
            <consortium name="Ensembl"/>
        </authorList>
    </citation>
    <scope>IDENTIFICATION</scope>
</reference>
<reference evidence="1" key="3">
    <citation type="submission" date="2025-09" db="UniProtKB">
        <authorList>
            <consortium name="Ensembl"/>
        </authorList>
    </citation>
    <scope>IDENTIFICATION</scope>
</reference>
<proteinExistence type="predicted"/>
<protein>
    <submittedName>
        <fullName evidence="1">Uncharacterized protein</fullName>
    </submittedName>
</protein>
<keyword evidence="2" id="KW-1185">Reference proteome</keyword>
<dbReference type="PANTHER" id="PTHR12138">
    <property type="entry name" value="PRIMATE-EXPANDED PROTEIN FAMILY"/>
    <property type="match status" value="1"/>
</dbReference>
<evidence type="ECO:0000313" key="1">
    <source>
        <dbReference type="Ensembl" id="ENSMFAP00000059493.1"/>
    </source>
</evidence>
<dbReference type="Ensembl" id="ENSMFAT00000081503.1">
    <property type="protein sequence ID" value="ENSMFAP00000059493.1"/>
    <property type="gene ID" value="ENSMFAG00000050686.1"/>
</dbReference>
<dbReference type="GeneTree" id="ENSGT00940000166898"/>
<dbReference type="PRINTS" id="PR02045">
    <property type="entry name" value="F138DOMAIN"/>
</dbReference>
<dbReference type="Proteomes" id="UP000233100">
    <property type="component" value="Chromosome 1"/>
</dbReference>
<reference evidence="1 2" key="1">
    <citation type="submission" date="2013-03" db="EMBL/GenBank/DDBJ databases">
        <authorList>
            <person name="Warren W."/>
            <person name="Wilson R.K."/>
        </authorList>
    </citation>
    <scope>NUCLEOTIDE SEQUENCE</scope>
</reference>
<organism evidence="1 2">
    <name type="scientific">Macaca fascicularis</name>
    <name type="common">Crab-eating macaque</name>
    <name type="synonym">Cynomolgus monkey</name>
    <dbReference type="NCBI Taxonomy" id="9541"/>
    <lineage>
        <taxon>Eukaryota</taxon>
        <taxon>Metazoa</taxon>
        <taxon>Chordata</taxon>
        <taxon>Craniata</taxon>
        <taxon>Vertebrata</taxon>
        <taxon>Euteleostomi</taxon>
        <taxon>Mammalia</taxon>
        <taxon>Eutheria</taxon>
        <taxon>Euarchontoglires</taxon>
        <taxon>Primates</taxon>
        <taxon>Haplorrhini</taxon>
        <taxon>Catarrhini</taxon>
        <taxon>Cercopithecidae</taxon>
        <taxon>Cercopithecinae</taxon>
        <taxon>Macaca</taxon>
    </lineage>
</organism>
<dbReference type="PANTHER" id="PTHR12138:SF162">
    <property type="entry name" value="CHROMOSOME UNDETERMINED SCAFFOLD_275, WHOLE GENOME SHOTGUN SEQUENCE"/>
    <property type="match status" value="1"/>
</dbReference>
<sequence length="129" mass="14478">PPRNVLTFWCLCLPRFSNFNAHANAIRNCQNTNSDAAGLGWGLRFYISTRPAHYHLATVPESDSTFFFFFFLRWSLALSPRLECSGTILAHCNLRLLGSSDSPALASRIAGITGACHHAWLIFCIFSRR</sequence>